<keyword evidence="5" id="KW-0443">Lipid metabolism</keyword>
<dbReference type="GO" id="GO:0016042">
    <property type="term" value="P:lipid catabolic process"/>
    <property type="evidence" value="ECO:0007669"/>
    <property type="project" value="UniProtKB-KW"/>
</dbReference>
<dbReference type="Proteomes" id="UP000494106">
    <property type="component" value="Unassembled WGS sequence"/>
</dbReference>
<dbReference type="OrthoDB" id="9974421at2759"/>
<reference evidence="7 8" key="1">
    <citation type="submission" date="2020-04" db="EMBL/GenBank/DDBJ databases">
        <authorList>
            <person name="Wallbank WR R."/>
            <person name="Pardo Diaz C."/>
            <person name="Kozak K."/>
            <person name="Martin S."/>
            <person name="Jiggins C."/>
            <person name="Moest M."/>
            <person name="Warren A I."/>
            <person name="Byers J.R.P. K."/>
            <person name="Montejo-Kovacevich G."/>
            <person name="Yen C E."/>
        </authorList>
    </citation>
    <scope>NUCLEOTIDE SEQUENCE [LARGE SCALE GENOMIC DNA]</scope>
</reference>
<sequence>MNCRGNRYSRSHVTLNPDTDRKFWQYSMHEIGIYDYKAVIDFILQKTGVKQLSVAAHSEGTSAFFVLASQRPEYNKKVSVFIALAPITYIQSTGPTLTTILNLSHIIIKKLKIFDVEEFAGFNSFAKTLTDALCSQGMIGYELCFNILGSITGFNPENIEQEFASTILGHFPAGTSLKNLIHYVHGYRHKRFVQYDYKLNNFAVYGSFNPPVYDLKKVTTKIALYAAEGDEIVKIKDVERLRIELPNVVHYQVINDKKFNHIDYMWGRNAHVVLYQSLFELLFKFN</sequence>
<evidence type="ECO:0000256" key="2">
    <source>
        <dbReference type="ARBA" id="ARBA00022729"/>
    </source>
</evidence>
<keyword evidence="6" id="KW-0325">Glycoprotein</keyword>
<dbReference type="SUPFAM" id="SSF53474">
    <property type="entry name" value="alpha/beta-Hydrolases"/>
    <property type="match status" value="1"/>
</dbReference>
<evidence type="ECO:0000256" key="3">
    <source>
        <dbReference type="ARBA" id="ARBA00022801"/>
    </source>
</evidence>
<dbReference type="FunFam" id="3.40.50.1820:FF:000057">
    <property type="entry name" value="Lipase"/>
    <property type="match status" value="1"/>
</dbReference>
<dbReference type="GO" id="GO:0016787">
    <property type="term" value="F:hydrolase activity"/>
    <property type="evidence" value="ECO:0007669"/>
    <property type="project" value="UniProtKB-KW"/>
</dbReference>
<accession>A0A8S1BEW1</accession>
<dbReference type="Gene3D" id="3.40.50.1820">
    <property type="entry name" value="alpha/beta hydrolase"/>
    <property type="match status" value="1"/>
</dbReference>
<keyword evidence="2" id="KW-0732">Signal</keyword>
<keyword evidence="4" id="KW-0442">Lipid degradation</keyword>
<evidence type="ECO:0000256" key="5">
    <source>
        <dbReference type="ARBA" id="ARBA00023098"/>
    </source>
</evidence>
<evidence type="ECO:0000256" key="1">
    <source>
        <dbReference type="ARBA" id="ARBA00010701"/>
    </source>
</evidence>
<comment type="caution">
    <text evidence="7">The sequence shown here is derived from an EMBL/GenBank/DDBJ whole genome shotgun (WGS) entry which is preliminary data.</text>
</comment>
<dbReference type="EMBL" id="CADEBC010000858">
    <property type="protein sequence ID" value="CAB3261248.1"/>
    <property type="molecule type" value="Genomic_DNA"/>
</dbReference>
<organism evidence="7 8">
    <name type="scientific">Arctia plantaginis</name>
    <name type="common">Wood tiger moth</name>
    <name type="synonym">Phalaena plantaginis</name>
    <dbReference type="NCBI Taxonomy" id="874455"/>
    <lineage>
        <taxon>Eukaryota</taxon>
        <taxon>Metazoa</taxon>
        <taxon>Ecdysozoa</taxon>
        <taxon>Arthropoda</taxon>
        <taxon>Hexapoda</taxon>
        <taxon>Insecta</taxon>
        <taxon>Pterygota</taxon>
        <taxon>Neoptera</taxon>
        <taxon>Endopterygota</taxon>
        <taxon>Lepidoptera</taxon>
        <taxon>Glossata</taxon>
        <taxon>Ditrysia</taxon>
        <taxon>Noctuoidea</taxon>
        <taxon>Erebidae</taxon>
        <taxon>Arctiinae</taxon>
        <taxon>Arctia</taxon>
    </lineage>
</organism>
<name>A0A8S1BEW1_ARCPL</name>
<dbReference type="AlphaFoldDB" id="A0A8S1BEW1"/>
<evidence type="ECO:0000313" key="8">
    <source>
        <dbReference type="Proteomes" id="UP000494106"/>
    </source>
</evidence>
<protein>
    <submittedName>
        <fullName evidence="7">Uncharacterized protein</fullName>
    </submittedName>
</protein>
<evidence type="ECO:0000256" key="6">
    <source>
        <dbReference type="ARBA" id="ARBA00023180"/>
    </source>
</evidence>
<proteinExistence type="inferred from homology"/>
<gene>
    <name evidence="7" type="ORF">APLA_LOCUS17717</name>
</gene>
<evidence type="ECO:0000313" key="7">
    <source>
        <dbReference type="EMBL" id="CAB3261248.1"/>
    </source>
</evidence>
<comment type="similarity">
    <text evidence="1">Belongs to the AB hydrolase superfamily. Lipase family.</text>
</comment>
<dbReference type="PANTHER" id="PTHR11005">
    <property type="entry name" value="LYSOSOMAL ACID LIPASE-RELATED"/>
    <property type="match status" value="1"/>
</dbReference>
<keyword evidence="8" id="KW-1185">Reference proteome</keyword>
<keyword evidence="3" id="KW-0378">Hydrolase</keyword>
<dbReference type="InterPro" id="IPR029058">
    <property type="entry name" value="AB_hydrolase_fold"/>
</dbReference>
<evidence type="ECO:0000256" key="4">
    <source>
        <dbReference type="ARBA" id="ARBA00022963"/>
    </source>
</evidence>